<keyword evidence="4" id="KW-1185">Reference proteome</keyword>
<dbReference type="EMBL" id="CAJHJG010005445">
    <property type="protein sequence ID" value="CAD6950309.1"/>
    <property type="molecule type" value="Genomic_DNA"/>
</dbReference>
<feature type="domain" description="HTH CENPB-type" evidence="2">
    <location>
        <begin position="1"/>
        <end position="19"/>
    </location>
</feature>
<dbReference type="InterPro" id="IPR036397">
    <property type="entry name" value="RNaseH_sf"/>
</dbReference>
<dbReference type="InterPro" id="IPR004875">
    <property type="entry name" value="DDE_SF_endonuclease_dom"/>
</dbReference>
<dbReference type="PANTHER" id="PTHR19303:SF74">
    <property type="entry name" value="POGO TRANSPOSABLE ELEMENT WITH KRAB DOMAIN"/>
    <property type="match status" value="1"/>
</dbReference>
<sequence length="337" mass="37189">MGKGWFRRFRQRHPELDFKGIATLSRARSSGMTVSRAQGFFNLIDELNEKHQGLLATGIFTMDETGVQINTPSVGQRYAVPAGAQKALRPAVIDGSQELTTVLECIAADGSVLPPLYVFKGRMLDLSGIVDERHDGKVTATETGWTNTAITAKWFDEVFLPRSEEIAGKGKHRLLIMDGHKSHFPLSILEKAVSNGVDVICLPAHTTQALSPLDVSCFRPLKEFWAEELRKEMMLTGCVKRSDVVRLYGNARERGMTSANAISGFASTGIWPLTRLRAIPQSKFIPDNPSEAELEELIEDQAEADDTVDMLWTLVDSQRTKDGRGVSPGVGFPEFPD</sequence>
<evidence type="ECO:0000313" key="4">
    <source>
        <dbReference type="Proteomes" id="UP000836402"/>
    </source>
</evidence>
<evidence type="ECO:0000313" key="3">
    <source>
        <dbReference type="EMBL" id="CAD6950309.1"/>
    </source>
</evidence>
<dbReference type="PROSITE" id="PS51253">
    <property type="entry name" value="HTH_CENPB"/>
    <property type="match status" value="1"/>
</dbReference>
<dbReference type="Proteomes" id="UP000836402">
    <property type="component" value="Unassembled WGS sequence"/>
</dbReference>
<name>A0ABN7J3Q8_9BASI</name>
<organism evidence="3 4">
    <name type="scientific">Tilletia caries</name>
    <name type="common">wheat bunt fungus</name>
    <dbReference type="NCBI Taxonomy" id="13290"/>
    <lineage>
        <taxon>Eukaryota</taxon>
        <taxon>Fungi</taxon>
        <taxon>Dikarya</taxon>
        <taxon>Basidiomycota</taxon>
        <taxon>Ustilaginomycotina</taxon>
        <taxon>Exobasidiomycetes</taxon>
        <taxon>Tilletiales</taxon>
        <taxon>Tilletiaceae</taxon>
        <taxon>Tilletia</taxon>
    </lineage>
</organism>
<reference evidence="3" key="1">
    <citation type="submission" date="2020-10" db="EMBL/GenBank/DDBJ databases">
        <authorList>
            <person name="Sedaghatjoo S."/>
        </authorList>
    </citation>
    <scope>NUCLEOTIDE SEQUENCE</scope>
    <source>
        <strain evidence="3">AZH3</strain>
    </source>
</reference>
<gene>
    <name evidence="3" type="ORF">JKIAZH3_G3890</name>
</gene>
<dbReference type="Gene3D" id="3.30.420.10">
    <property type="entry name" value="Ribonuclease H-like superfamily/Ribonuclease H"/>
    <property type="match status" value="1"/>
</dbReference>
<accession>A0ABN7J3Q8</accession>
<keyword evidence="1" id="KW-0238">DNA-binding</keyword>
<evidence type="ECO:0000259" key="2">
    <source>
        <dbReference type="PROSITE" id="PS51253"/>
    </source>
</evidence>
<dbReference type="InterPro" id="IPR006600">
    <property type="entry name" value="HTH_CenpB_DNA-bd_dom"/>
</dbReference>
<dbReference type="Pfam" id="PF03184">
    <property type="entry name" value="DDE_1"/>
    <property type="match status" value="1"/>
</dbReference>
<evidence type="ECO:0000256" key="1">
    <source>
        <dbReference type="ARBA" id="ARBA00023125"/>
    </source>
</evidence>
<comment type="caution">
    <text evidence="3">The sequence shown here is derived from an EMBL/GenBank/DDBJ whole genome shotgun (WGS) entry which is preliminary data.</text>
</comment>
<dbReference type="InterPro" id="IPR050863">
    <property type="entry name" value="CenT-Element_Derived"/>
</dbReference>
<proteinExistence type="predicted"/>
<protein>
    <recommendedName>
        <fullName evidence="2">HTH CENPB-type domain-containing protein</fullName>
    </recommendedName>
</protein>
<dbReference type="PANTHER" id="PTHR19303">
    <property type="entry name" value="TRANSPOSON"/>
    <property type="match status" value="1"/>
</dbReference>